<proteinExistence type="inferred from homology"/>
<comment type="caution">
    <text evidence="12">The sequence shown here is derived from an EMBL/GenBank/DDBJ whole genome shotgun (WGS) entry which is preliminary data.</text>
</comment>
<evidence type="ECO:0000256" key="2">
    <source>
        <dbReference type="ARBA" id="ARBA00022438"/>
    </source>
</evidence>
<organism evidence="12 13">
    <name type="scientific">Allostreptomyces psammosilenae</name>
    <dbReference type="NCBI Taxonomy" id="1892865"/>
    <lineage>
        <taxon>Bacteria</taxon>
        <taxon>Bacillati</taxon>
        <taxon>Actinomycetota</taxon>
        <taxon>Actinomycetes</taxon>
        <taxon>Kitasatosporales</taxon>
        <taxon>Streptomycetaceae</taxon>
        <taxon>Allostreptomyces</taxon>
    </lineage>
</organism>
<dbReference type="Gene3D" id="3.50.30.30">
    <property type="match status" value="1"/>
</dbReference>
<evidence type="ECO:0000259" key="10">
    <source>
        <dbReference type="Pfam" id="PF02225"/>
    </source>
</evidence>
<dbReference type="Gene3D" id="3.40.630.10">
    <property type="entry name" value="Zn peptidases"/>
    <property type="match status" value="1"/>
</dbReference>
<dbReference type="PANTHER" id="PTHR12147">
    <property type="entry name" value="METALLOPEPTIDASE M28 FAMILY MEMBER"/>
    <property type="match status" value="1"/>
</dbReference>
<keyword evidence="7" id="KW-0862">Zinc</keyword>
<dbReference type="PROSITE" id="PS51318">
    <property type="entry name" value="TAT"/>
    <property type="match status" value="1"/>
</dbReference>
<dbReference type="Pfam" id="PF04389">
    <property type="entry name" value="Peptidase_M28"/>
    <property type="match status" value="1"/>
</dbReference>
<feature type="region of interest" description="Disordered" evidence="8">
    <location>
        <begin position="494"/>
        <end position="525"/>
    </location>
</feature>
<dbReference type="InterPro" id="IPR007484">
    <property type="entry name" value="Peptidase_M28"/>
</dbReference>
<dbReference type="InterPro" id="IPR046450">
    <property type="entry name" value="PA_dom_sf"/>
</dbReference>
<feature type="domain" description="PA" evidence="10">
    <location>
        <begin position="153"/>
        <end position="242"/>
    </location>
</feature>
<comment type="similarity">
    <text evidence="1">Belongs to the peptidase M28 family. M28A subfamily.</text>
</comment>
<dbReference type="InterPro" id="IPR045175">
    <property type="entry name" value="M28_fam"/>
</dbReference>
<evidence type="ECO:0000256" key="7">
    <source>
        <dbReference type="ARBA" id="ARBA00022833"/>
    </source>
</evidence>
<keyword evidence="13" id="KW-1185">Reference proteome</keyword>
<evidence type="ECO:0000313" key="13">
    <source>
        <dbReference type="Proteomes" id="UP000567795"/>
    </source>
</evidence>
<protein>
    <submittedName>
        <fullName evidence="12">Zn-dependent M28 family amino/carboxypeptidase</fullName>
    </submittedName>
</protein>
<evidence type="ECO:0000256" key="9">
    <source>
        <dbReference type="SAM" id="SignalP"/>
    </source>
</evidence>
<dbReference type="RefSeq" id="WP_179814246.1">
    <property type="nucleotide sequence ID" value="NZ_JACBZD010000001.1"/>
</dbReference>
<evidence type="ECO:0000259" key="11">
    <source>
        <dbReference type="Pfam" id="PF04389"/>
    </source>
</evidence>
<gene>
    <name evidence="12" type="ORF">FHU37_002463</name>
</gene>
<dbReference type="Pfam" id="PF02225">
    <property type="entry name" value="PA"/>
    <property type="match status" value="1"/>
</dbReference>
<keyword evidence="5 9" id="KW-0732">Signal</keyword>
<dbReference type="GO" id="GO:0004180">
    <property type="term" value="F:carboxypeptidase activity"/>
    <property type="evidence" value="ECO:0007669"/>
    <property type="project" value="UniProtKB-KW"/>
</dbReference>
<evidence type="ECO:0000256" key="3">
    <source>
        <dbReference type="ARBA" id="ARBA00022670"/>
    </source>
</evidence>
<accession>A0A852ZW91</accession>
<keyword evidence="4" id="KW-0479">Metal-binding</keyword>
<feature type="signal peptide" evidence="9">
    <location>
        <begin position="1"/>
        <end position="33"/>
    </location>
</feature>
<feature type="chain" id="PRO_5032754559" evidence="9">
    <location>
        <begin position="34"/>
        <end position="525"/>
    </location>
</feature>
<evidence type="ECO:0000256" key="6">
    <source>
        <dbReference type="ARBA" id="ARBA00022801"/>
    </source>
</evidence>
<dbReference type="EMBL" id="JACBZD010000001">
    <property type="protein sequence ID" value="NYI05520.1"/>
    <property type="molecule type" value="Genomic_DNA"/>
</dbReference>
<dbReference type="SUPFAM" id="SSF53187">
    <property type="entry name" value="Zn-dependent exopeptidases"/>
    <property type="match status" value="1"/>
</dbReference>
<keyword evidence="3" id="KW-0645">Protease</keyword>
<dbReference type="AlphaFoldDB" id="A0A852ZW91"/>
<dbReference type="Proteomes" id="UP000567795">
    <property type="component" value="Unassembled WGS sequence"/>
</dbReference>
<feature type="domain" description="Peptidase M28" evidence="11">
    <location>
        <begin position="268"/>
        <end position="486"/>
    </location>
</feature>
<dbReference type="InterPro" id="IPR003137">
    <property type="entry name" value="PA_domain"/>
</dbReference>
<evidence type="ECO:0000256" key="8">
    <source>
        <dbReference type="SAM" id="MobiDB-lite"/>
    </source>
</evidence>
<name>A0A852ZW91_9ACTN</name>
<keyword evidence="2" id="KW-0031">Aminopeptidase</keyword>
<dbReference type="PANTHER" id="PTHR12147:SF26">
    <property type="entry name" value="PEPTIDASE M28 DOMAIN-CONTAINING PROTEIN"/>
    <property type="match status" value="1"/>
</dbReference>
<dbReference type="InterPro" id="IPR041756">
    <property type="entry name" value="M28_SGAP-like"/>
</dbReference>
<keyword evidence="6" id="KW-0378">Hydrolase</keyword>
<dbReference type="CDD" id="cd03876">
    <property type="entry name" value="M28_SGAP_like"/>
    <property type="match status" value="1"/>
</dbReference>
<reference evidence="12 13" key="1">
    <citation type="submission" date="2020-07" db="EMBL/GenBank/DDBJ databases">
        <title>Sequencing the genomes of 1000 actinobacteria strains.</title>
        <authorList>
            <person name="Klenk H.-P."/>
        </authorList>
    </citation>
    <scope>NUCLEOTIDE SEQUENCE [LARGE SCALE GENOMIC DNA]</scope>
    <source>
        <strain evidence="12 13">DSM 42178</strain>
    </source>
</reference>
<dbReference type="SUPFAM" id="SSF52025">
    <property type="entry name" value="PA domain"/>
    <property type="match status" value="1"/>
</dbReference>
<sequence length="525" mass="54475">MPARRNRRRTAALGAALAALAVTAPLLAGTATAAPAQDSPTTSGSWSQAQAEALARRLVRASSGEDAHRHLEAFQRIADRSDGTRVAGSQGHDLSARYVESLMRAAGYRVTRHEFDFVYTETVAQSLTVVSPTPRDVPINLMTYTANSPEGGVTAPVAVVPEDGTTGCEPGDFAAGAFTGTIALIQRGGCTFAVKQANAADAGAVGAIIYNNTDGPLNGTIGDPEAGRIPTGGITQADGEALAAEAAAGEVVVTLDIREFREDRTTYNVIAETRGGDADNTVFLGAHLDSVAAGPGINDNGSGSAGILEVALELARSGAAPANKVKFAWWSAEEYGLLGSEAYVADLTPEQQEQIRLYLNFDMIASPNAGYFVYDGDDSDGVGSGPGPEGSAQIEHQINSFLDSRGIAHEGTDFTGRSDYGPFIEIGIPAGGTFTGAEGIMTAEQAEKFGGEAGLAYDPCYHQECDTLENIDLRAFDVNIDVIANAVGRYAHDLSTLDDPVPSTPSEGDAGSGGGLHDGHDHPTE</sequence>
<dbReference type="GO" id="GO:0006508">
    <property type="term" value="P:proteolysis"/>
    <property type="evidence" value="ECO:0007669"/>
    <property type="project" value="UniProtKB-KW"/>
</dbReference>
<dbReference type="GO" id="GO:0008235">
    <property type="term" value="F:metalloexopeptidase activity"/>
    <property type="evidence" value="ECO:0007669"/>
    <property type="project" value="InterPro"/>
</dbReference>
<dbReference type="GO" id="GO:0004177">
    <property type="term" value="F:aminopeptidase activity"/>
    <property type="evidence" value="ECO:0007669"/>
    <property type="project" value="UniProtKB-KW"/>
</dbReference>
<dbReference type="InterPro" id="IPR006311">
    <property type="entry name" value="TAT_signal"/>
</dbReference>
<dbReference type="GO" id="GO:0046872">
    <property type="term" value="F:metal ion binding"/>
    <property type="evidence" value="ECO:0007669"/>
    <property type="project" value="UniProtKB-KW"/>
</dbReference>
<evidence type="ECO:0000256" key="5">
    <source>
        <dbReference type="ARBA" id="ARBA00022729"/>
    </source>
</evidence>
<evidence type="ECO:0000313" key="12">
    <source>
        <dbReference type="EMBL" id="NYI05520.1"/>
    </source>
</evidence>
<keyword evidence="12" id="KW-0121">Carboxypeptidase</keyword>
<evidence type="ECO:0000256" key="1">
    <source>
        <dbReference type="ARBA" id="ARBA00005957"/>
    </source>
</evidence>
<evidence type="ECO:0000256" key="4">
    <source>
        <dbReference type="ARBA" id="ARBA00022723"/>
    </source>
</evidence>